<evidence type="ECO:0000313" key="4">
    <source>
        <dbReference type="Proteomes" id="UP000253741"/>
    </source>
</evidence>
<dbReference type="InterPro" id="IPR000551">
    <property type="entry name" value="MerR-type_HTH_dom"/>
</dbReference>
<dbReference type="OrthoDB" id="5242095at2"/>
<evidence type="ECO:0000313" key="3">
    <source>
        <dbReference type="EMBL" id="RDG39900.1"/>
    </source>
</evidence>
<dbReference type="Gene3D" id="1.10.1660.10">
    <property type="match status" value="1"/>
</dbReference>
<evidence type="ECO:0000256" key="1">
    <source>
        <dbReference type="ARBA" id="ARBA00023125"/>
    </source>
</evidence>
<reference evidence="3 4" key="1">
    <citation type="submission" date="2018-07" db="EMBL/GenBank/DDBJ databases">
        <title>Streptomyces species from bats.</title>
        <authorList>
            <person name="Dunlap C."/>
        </authorList>
    </citation>
    <scope>NUCLEOTIDE SEQUENCE [LARGE SCALE GENOMIC DNA]</scope>
    <source>
        <strain evidence="3 4">AC230</strain>
    </source>
</reference>
<dbReference type="Pfam" id="PF13411">
    <property type="entry name" value="MerR_1"/>
    <property type="match status" value="1"/>
</dbReference>
<dbReference type="EMBL" id="QQNA01000006">
    <property type="protein sequence ID" value="RDG39900.1"/>
    <property type="molecule type" value="Genomic_DNA"/>
</dbReference>
<dbReference type="SMART" id="SM00422">
    <property type="entry name" value="HTH_MERR"/>
    <property type="match status" value="1"/>
</dbReference>
<dbReference type="InterPro" id="IPR009061">
    <property type="entry name" value="DNA-bd_dom_put_sf"/>
</dbReference>
<proteinExistence type="predicted"/>
<dbReference type="AlphaFoldDB" id="A0A370BDR4"/>
<organism evidence="3 4">
    <name type="scientific">Streptomyces corynorhini</name>
    <dbReference type="NCBI Taxonomy" id="2282652"/>
    <lineage>
        <taxon>Bacteria</taxon>
        <taxon>Bacillati</taxon>
        <taxon>Actinomycetota</taxon>
        <taxon>Actinomycetes</taxon>
        <taxon>Kitasatosporales</taxon>
        <taxon>Streptomycetaceae</taxon>
        <taxon>Streptomyces</taxon>
    </lineage>
</organism>
<dbReference type="SUPFAM" id="SSF46955">
    <property type="entry name" value="Putative DNA-binding domain"/>
    <property type="match status" value="1"/>
</dbReference>
<evidence type="ECO:0000259" key="2">
    <source>
        <dbReference type="PROSITE" id="PS50937"/>
    </source>
</evidence>
<dbReference type="PRINTS" id="PR00040">
    <property type="entry name" value="HTHMERR"/>
</dbReference>
<gene>
    <name evidence="3" type="ORF">DVH02_01555</name>
</gene>
<dbReference type="GO" id="GO:0003677">
    <property type="term" value="F:DNA binding"/>
    <property type="evidence" value="ECO:0007669"/>
    <property type="project" value="UniProtKB-KW"/>
</dbReference>
<dbReference type="PANTHER" id="PTHR30204:SF98">
    <property type="entry name" value="HTH-TYPE TRANSCRIPTIONAL REGULATOR ADHR"/>
    <property type="match status" value="1"/>
</dbReference>
<dbReference type="PROSITE" id="PS50937">
    <property type="entry name" value="HTH_MERR_2"/>
    <property type="match status" value="1"/>
</dbReference>
<dbReference type="GO" id="GO:0003700">
    <property type="term" value="F:DNA-binding transcription factor activity"/>
    <property type="evidence" value="ECO:0007669"/>
    <property type="project" value="InterPro"/>
</dbReference>
<keyword evidence="1" id="KW-0238">DNA-binding</keyword>
<sequence length="230" mass="25011">MTLSRERCKHVRMAELSERSGVATATIKYYLREGLLRPGRRVSATQAEYDEDHLRRLRLVRALIQVGRMPVATAREVLVAVEDESLDRHKRIGAAVWALPHGSPGPAGDGEGPDEVREEATRAVDEALERIGWTFSRAEGDSSPAYRMLVDAVAGLSRTGYPCAPADLLAYARSAADLGAVDLDMVERYEPGAGQVEAAVALTVLYEPVLLGLRRLAEAEESNRRFGGGG</sequence>
<dbReference type="PANTHER" id="PTHR30204">
    <property type="entry name" value="REDOX-CYCLING DRUG-SENSING TRANSCRIPTIONAL ACTIVATOR SOXR"/>
    <property type="match status" value="1"/>
</dbReference>
<accession>A0A370BDR4</accession>
<protein>
    <submittedName>
        <fullName evidence="3">MerR family transcriptional regulator</fullName>
    </submittedName>
</protein>
<dbReference type="InterPro" id="IPR047057">
    <property type="entry name" value="MerR_fam"/>
</dbReference>
<dbReference type="Proteomes" id="UP000253741">
    <property type="component" value="Unassembled WGS sequence"/>
</dbReference>
<feature type="domain" description="HTH merR-type" evidence="2">
    <location>
        <begin position="10"/>
        <end position="80"/>
    </location>
</feature>
<comment type="caution">
    <text evidence="3">The sequence shown here is derived from an EMBL/GenBank/DDBJ whole genome shotgun (WGS) entry which is preliminary data.</text>
</comment>
<name>A0A370BDR4_9ACTN</name>
<keyword evidence="4" id="KW-1185">Reference proteome</keyword>